<dbReference type="GeneID" id="62759891"/>
<evidence type="ECO:0000313" key="1">
    <source>
        <dbReference type="EMBL" id="EGX67379.1"/>
    </source>
</evidence>
<dbReference type="RefSeq" id="WP_009140427.1">
    <property type="nucleotide sequence ID" value="NZ_JH126467.1"/>
</dbReference>
<reference evidence="1 2" key="1">
    <citation type="submission" date="2011-06" db="EMBL/GenBank/DDBJ databases">
        <title>The Genome Sequence of Collinsella tanakaei YIT 12063.</title>
        <authorList>
            <consortium name="The Broad Institute Genome Sequencing Platform"/>
            <person name="Earl A."/>
            <person name="Ward D."/>
            <person name="Feldgarden M."/>
            <person name="Gevers D."/>
            <person name="Morotomi M."/>
            <person name="Young S.K."/>
            <person name="Zeng Q."/>
            <person name="Gargeya S."/>
            <person name="Fitzgerald M."/>
            <person name="Haas B."/>
            <person name="Abouelleil A."/>
            <person name="Alvarado L."/>
            <person name="Arachchi H.M."/>
            <person name="Berlin A."/>
            <person name="Brown A."/>
            <person name="Chapman S.B."/>
            <person name="Chen Z."/>
            <person name="Dunbar C."/>
            <person name="Freedman E."/>
            <person name="Gearin G."/>
            <person name="Gellesch M."/>
            <person name="Goldberg J."/>
            <person name="Griggs A."/>
            <person name="Gujja S."/>
            <person name="Heiman D."/>
            <person name="Howarth C."/>
            <person name="Larson L."/>
            <person name="Lui A."/>
            <person name="MacDonald P.J.P."/>
            <person name="Mehta T."/>
            <person name="Montmayeur A."/>
            <person name="Murphy C."/>
            <person name="Neiman D."/>
            <person name="Pearson M."/>
            <person name="Priest M."/>
            <person name="Roberts A."/>
            <person name="Saif S."/>
            <person name="Shea T."/>
            <person name="Shenoy N."/>
            <person name="Sisk P."/>
            <person name="Stolte C."/>
            <person name="Sykes S."/>
            <person name="Wortman J."/>
            <person name="Nusbaum C."/>
            <person name="Birren B."/>
        </authorList>
    </citation>
    <scope>NUCLEOTIDE SEQUENCE [LARGE SCALE GENOMIC DNA]</scope>
    <source>
        <strain evidence="1 2">YIT 12063</strain>
    </source>
</reference>
<protein>
    <submittedName>
        <fullName evidence="1">Uncharacterized protein</fullName>
    </submittedName>
</protein>
<dbReference type="OrthoDB" id="2054816at2"/>
<name>G1WGC8_9ACTN</name>
<accession>G1WGC8</accession>
<gene>
    <name evidence="1" type="ORF">HMPREF9452_00391</name>
</gene>
<dbReference type="EMBL" id="ADLS01000006">
    <property type="protein sequence ID" value="EGX67379.1"/>
    <property type="molecule type" value="Genomic_DNA"/>
</dbReference>
<dbReference type="eggNOG" id="ENOG502ZA2C">
    <property type="taxonomic scope" value="Bacteria"/>
</dbReference>
<dbReference type="STRING" id="742742.HMPREF9452_00391"/>
<organism evidence="1 2">
    <name type="scientific">Collinsella tanakaei YIT 12063</name>
    <dbReference type="NCBI Taxonomy" id="742742"/>
    <lineage>
        <taxon>Bacteria</taxon>
        <taxon>Bacillati</taxon>
        <taxon>Actinomycetota</taxon>
        <taxon>Coriobacteriia</taxon>
        <taxon>Coriobacteriales</taxon>
        <taxon>Coriobacteriaceae</taxon>
        <taxon>Collinsella</taxon>
    </lineage>
</organism>
<dbReference type="HOGENOM" id="CLU_1419498_0_0_11"/>
<keyword evidence="2" id="KW-1185">Reference proteome</keyword>
<dbReference type="Proteomes" id="UP000004830">
    <property type="component" value="Unassembled WGS sequence"/>
</dbReference>
<comment type="caution">
    <text evidence="1">The sequence shown here is derived from an EMBL/GenBank/DDBJ whole genome shotgun (WGS) entry which is preliminary data.</text>
</comment>
<dbReference type="PATRIC" id="fig|742742.3.peg.376"/>
<dbReference type="AlphaFoldDB" id="G1WGC8"/>
<sequence length="207" mass="23633">MSVVQTVNTLMDWLKTEVCPKVTLKAPPDNSTNPAMQQSADGYDYRLVHPAVLGMYWPADRAQLPPQVETTHPGIMVQVLDGEEDAANMRQTLHIRLHLGVWNPGIHGRDVWHPSEVGYVRGEDRDFAPRYDECWQDAWNFMDTLLRELRTHAAYGEGVTPVRGEPINFGPYSEQGAILDLYPYWFSWVDVAVQQATAENIDYQDYL</sequence>
<evidence type="ECO:0000313" key="2">
    <source>
        <dbReference type="Proteomes" id="UP000004830"/>
    </source>
</evidence>
<proteinExistence type="predicted"/>